<protein>
    <submittedName>
        <fullName evidence="2">Porin</fullName>
    </submittedName>
</protein>
<feature type="chain" id="PRO_5046077036" evidence="1">
    <location>
        <begin position="26"/>
        <end position="560"/>
    </location>
</feature>
<accession>A0ABT8EIF6</accession>
<dbReference type="InterPro" id="IPR032638">
    <property type="entry name" value="Porin_5"/>
</dbReference>
<keyword evidence="3" id="KW-1185">Reference proteome</keyword>
<sequence length="560" mass="61909">MKYQPHRLSLALAACLMCSSALVAAQPVASDNATANLIRLLVEQGVLQPEQAASLLKQAQDEASSATKGSVAQPGDVRVPYIPVTVRDQIREEVKAEVMATAKQENWAAPNTFPDWVSRITVDGDVRVRWENRGFSSKNSPYIVDVAKLNQSSPFLFGVYDANGNQTGNVSVPLLNTRKDRNNQYRFRARIGFTANISDQWSAGIRLASGSNKSPVSTSDNFGGGFSKKSFWLDQAYLRWSPTDWAQLTAGRADNPFVSTDILFSKDLNLDGFSAAFKRPLNNTDITLRSTLGAYLIDNTYNSGMSSVADSEGETKTKWLLGAQVGADWKINHEQTLSADLAYYTYRNIAGVLSEPCDYLDTSCSTDWSSPSFIQKGNSLFLIRDVIPPIYQAGSTYQMLGLASRFNLLDLNLGWKGRVGNGLGLQVSGNYIRNLAYSKNSIEDRVRHSELVTNIENGHFRSGGNAWTIHTALGKDYRVRDRGDWQVFAGYKYIQPDAVPDAYNDSTFHMGGTNAKGYYLGGAYAIEKDVVAQLRWMSSREIYGSPLSINIMQLELNARF</sequence>
<dbReference type="SUPFAM" id="SSF56935">
    <property type="entry name" value="Porins"/>
    <property type="match status" value="1"/>
</dbReference>
<gene>
    <name evidence="2" type="ORF">LMS43_07175</name>
</gene>
<evidence type="ECO:0000313" key="3">
    <source>
        <dbReference type="Proteomes" id="UP001168613"/>
    </source>
</evidence>
<dbReference type="Pfam" id="PF16930">
    <property type="entry name" value="Porin_5"/>
    <property type="match status" value="1"/>
</dbReference>
<organism evidence="2 3">
    <name type="scientific">Alcaligenes endophyticus</name>
    <dbReference type="NCBI Taxonomy" id="1929088"/>
    <lineage>
        <taxon>Bacteria</taxon>
        <taxon>Pseudomonadati</taxon>
        <taxon>Pseudomonadota</taxon>
        <taxon>Betaproteobacteria</taxon>
        <taxon>Burkholderiales</taxon>
        <taxon>Alcaligenaceae</taxon>
        <taxon>Alcaligenes</taxon>
    </lineage>
</organism>
<dbReference type="EMBL" id="JAJHNU010000001">
    <property type="protein sequence ID" value="MDN4121066.1"/>
    <property type="molecule type" value="Genomic_DNA"/>
</dbReference>
<dbReference type="Proteomes" id="UP001168613">
    <property type="component" value="Unassembled WGS sequence"/>
</dbReference>
<dbReference type="RefSeq" id="WP_266124943.1">
    <property type="nucleotide sequence ID" value="NZ_JAJHNU010000001.1"/>
</dbReference>
<comment type="caution">
    <text evidence="2">The sequence shown here is derived from an EMBL/GenBank/DDBJ whole genome shotgun (WGS) entry which is preliminary data.</text>
</comment>
<keyword evidence="1" id="KW-0732">Signal</keyword>
<feature type="signal peptide" evidence="1">
    <location>
        <begin position="1"/>
        <end position="25"/>
    </location>
</feature>
<name>A0ABT8EIF6_9BURK</name>
<evidence type="ECO:0000313" key="2">
    <source>
        <dbReference type="EMBL" id="MDN4121066.1"/>
    </source>
</evidence>
<reference evidence="2" key="1">
    <citation type="submission" date="2021-11" db="EMBL/GenBank/DDBJ databases">
        <title>Draft genome sequence of Alcaligenes endophyticus type strain CCUG 75668T.</title>
        <authorList>
            <person name="Salva-Serra F."/>
            <person name="Duran R.E."/>
            <person name="Seeger M."/>
            <person name="Moore E.R.B."/>
            <person name="Jaen-Luchoro D."/>
        </authorList>
    </citation>
    <scope>NUCLEOTIDE SEQUENCE</scope>
    <source>
        <strain evidence="2">CCUG 75668</strain>
    </source>
</reference>
<evidence type="ECO:0000256" key="1">
    <source>
        <dbReference type="SAM" id="SignalP"/>
    </source>
</evidence>
<proteinExistence type="predicted"/>